<protein>
    <submittedName>
        <fullName evidence="1">Uncharacterized protein</fullName>
    </submittedName>
</protein>
<comment type="caution">
    <text evidence="1">The sequence shown here is derived from an EMBL/GenBank/DDBJ whole genome shotgun (WGS) entry which is preliminary data.</text>
</comment>
<sequence>MAVFIGEMAEEPVNVNEFQELAKRALPKMYFDFYNGGAEDQYTLKENMEAFHRITLREVATARAAAACNTIMVCKRRDLTAMLVQRAERNGFKAMILTVDSPRLGRREADIKNRMISPQLKNFEGLLSTEVASMSRGFLLPHICI</sequence>
<accession>A0ACC0MUN3</accession>
<organism evidence="1 2">
    <name type="scientific">Rhododendron molle</name>
    <name type="common">Chinese azalea</name>
    <name type="synonym">Azalea mollis</name>
    <dbReference type="NCBI Taxonomy" id="49168"/>
    <lineage>
        <taxon>Eukaryota</taxon>
        <taxon>Viridiplantae</taxon>
        <taxon>Streptophyta</taxon>
        <taxon>Embryophyta</taxon>
        <taxon>Tracheophyta</taxon>
        <taxon>Spermatophyta</taxon>
        <taxon>Magnoliopsida</taxon>
        <taxon>eudicotyledons</taxon>
        <taxon>Gunneridae</taxon>
        <taxon>Pentapetalae</taxon>
        <taxon>asterids</taxon>
        <taxon>Ericales</taxon>
        <taxon>Ericaceae</taxon>
        <taxon>Ericoideae</taxon>
        <taxon>Rhodoreae</taxon>
        <taxon>Rhododendron</taxon>
    </lineage>
</organism>
<reference evidence="1" key="1">
    <citation type="submission" date="2022-02" db="EMBL/GenBank/DDBJ databases">
        <title>Plant Genome Project.</title>
        <authorList>
            <person name="Zhang R.-G."/>
        </authorList>
    </citation>
    <scope>NUCLEOTIDE SEQUENCE</scope>
    <source>
        <strain evidence="1">AT1</strain>
    </source>
</reference>
<keyword evidence="2" id="KW-1185">Reference proteome</keyword>
<dbReference type="Proteomes" id="UP001062846">
    <property type="component" value="Chromosome 8"/>
</dbReference>
<evidence type="ECO:0000313" key="1">
    <source>
        <dbReference type="EMBL" id="KAI8544736.1"/>
    </source>
</evidence>
<gene>
    <name evidence="1" type="ORF">RHMOL_Rhmol08G0318100</name>
</gene>
<proteinExistence type="predicted"/>
<evidence type="ECO:0000313" key="2">
    <source>
        <dbReference type="Proteomes" id="UP001062846"/>
    </source>
</evidence>
<name>A0ACC0MUN3_RHOML</name>
<dbReference type="EMBL" id="CM046395">
    <property type="protein sequence ID" value="KAI8544736.1"/>
    <property type="molecule type" value="Genomic_DNA"/>
</dbReference>